<dbReference type="EMBL" id="BMOS01000002">
    <property type="protein sequence ID" value="GGN51130.1"/>
    <property type="molecule type" value="Genomic_DNA"/>
</dbReference>
<comment type="caution">
    <text evidence="1">The sequence shown here is derived from an EMBL/GenBank/DDBJ whole genome shotgun (WGS) entry which is preliminary data.</text>
</comment>
<accession>A0A917XS04</accession>
<dbReference type="RefSeq" id="WP_188855904.1">
    <property type="nucleotide sequence ID" value="NZ_BMOS01000002.1"/>
</dbReference>
<dbReference type="SUPFAM" id="SSF101386">
    <property type="entry name" value="all-alpha NTP pyrophosphatases"/>
    <property type="match status" value="1"/>
</dbReference>
<protein>
    <recommendedName>
        <fullName evidence="3">Phosphoribosyl-ATP pyrophosphohydrolase</fullName>
    </recommendedName>
</protein>
<sequence length="108" mass="12474">MTTYNKLVRDGIPSILEQNGQAFNTETLNQDRYIMELKKKLNEEVMEYQDAANDEDALEELADILEVMQALVGIHDTTMEDVEKRRAKKAEECGGFEEKIYLVDVEEK</sequence>
<dbReference type="CDD" id="cd11532">
    <property type="entry name" value="NTP-PPase_COG4997"/>
    <property type="match status" value="1"/>
</dbReference>
<evidence type="ECO:0000313" key="1">
    <source>
        <dbReference type="EMBL" id="GGN51130.1"/>
    </source>
</evidence>
<gene>
    <name evidence="1" type="ORF">GCM10007971_05390</name>
</gene>
<name>A0A917XS04_9BACI</name>
<dbReference type="AlphaFoldDB" id="A0A917XS04"/>
<reference evidence="1" key="1">
    <citation type="journal article" date="2014" name="Int. J. Syst. Evol. Microbiol.">
        <title>Complete genome sequence of Corynebacterium casei LMG S-19264T (=DSM 44701T), isolated from a smear-ripened cheese.</title>
        <authorList>
            <consortium name="US DOE Joint Genome Institute (JGI-PGF)"/>
            <person name="Walter F."/>
            <person name="Albersmeier A."/>
            <person name="Kalinowski J."/>
            <person name="Ruckert C."/>
        </authorList>
    </citation>
    <scope>NUCLEOTIDE SEQUENCE</scope>
    <source>
        <strain evidence="1">JCM 17251</strain>
    </source>
</reference>
<keyword evidence="2" id="KW-1185">Reference proteome</keyword>
<dbReference type="InterPro" id="IPR038735">
    <property type="entry name" value="MSMEG_1276-like_NTP-PPase_dom"/>
</dbReference>
<proteinExistence type="predicted"/>
<reference evidence="1" key="2">
    <citation type="submission" date="2020-09" db="EMBL/GenBank/DDBJ databases">
        <authorList>
            <person name="Sun Q."/>
            <person name="Ohkuma M."/>
        </authorList>
    </citation>
    <scope>NUCLEOTIDE SEQUENCE</scope>
    <source>
        <strain evidence="1">JCM 17251</strain>
    </source>
</reference>
<evidence type="ECO:0008006" key="3">
    <source>
        <dbReference type="Google" id="ProtNLM"/>
    </source>
</evidence>
<organism evidence="1 2">
    <name type="scientific">Oceanobacillus indicireducens</name>
    <dbReference type="NCBI Taxonomy" id="1004261"/>
    <lineage>
        <taxon>Bacteria</taxon>
        <taxon>Bacillati</taxon>
        <taxon>Bacillota</taxon>
        <taxon>Bacilli</taxon>
        <taxon>Bacillales</taxon>
        <taxon>Bacillaceae</taxon>
        <taxon>Oceanobacillus</taxon>
    </lineage>
</organism>
<dbReference type="Proteomes" id="UP000624041">
    <property type="component" value="Unassembled WGS sequence"/>
</dbReference>
<evidence type="ECO:0000313" key="2">
    <source>
        <dbReference type="Proteomes" id="UP000624041"/>
    </source>
</evidence>